<organism evidence="2 3">
    <name type="scientific">Colletotrichum orchidophilum</name>
    <dbReference type="NCBI Taxonomy" id="1209926"/>
    <lineage>
        <taxon>Eukaryota</taxon>
        <taxon>Fungi</taxon>
        <taxon>Dikarya</taxon>
        <taxon>Ascomycota</taxon>
        <taxon>Pezizomycotina</taxon>
        <taxon>Sordariomycetes</taxon>
        <taxon>Hypocreomycetidae</taxon>
        <taxon>Glomerellales</taxon>
        <taxon>Glomerellaceae</taxon>
        <taxon>Colletotrichum</taxon>
    </lineage>
</organism>
<dbReference type="AlphaFoldDB" id="A0A1G4AMD8"/>
<dbReference type="OrthoDB" id="4846210at2759"/>
<dbReference type="EMBL" id="MJBS01000290">
    <property type="protein sequence ID" value="OHE90276.1"/>
    <property type="molecule type" value="Genomic_DNA"/>
</dbReference>
<accession>A0A1G4AMD8</accession>
<evidence type="ECO:0000313" key="3">
    <source>
        <dbReference type="Proteomes" id="UP000176998"/>
    </source>
</evidence>
<evidence type="ECO:0000313" key="2">
    <source>
        <dbReference type="EMBL" id="OHE90276.1"/>
    </source>
</evidence>
<dbReference type="RefSeq" id="XP_022467453.1">
    <property type="nucleotide sequence ID" value="XM_022626032.1"/>
</dbReference>
<protein>
    <submittedName>
        <fullName evidence="2">Uncharacterized protein</fullName>
    </submittedName>
</protein>
<dbReference type="GeneID" id="34567542"/>
<name>A0A1G4AMD8_9PEZI</name>
<evidence type="ECO:0000256" key="1">
    <source>
        <dbReference type="SAM" id="MobiDB-lite"/>
    </source>
</evidence>
<keyword evidence="3" id="KW-1185">Reference proteome</keyword>
<feature type="region of interest" description="Disordered" evidence="1">
    <location>
        <begin position="51"/>
        <end position="80"/>
    </location>
</feature>
<comment type="caution">
    <text evidence="2">The sequence shown here is derived from an EMBL/GenBank/DDBJ whole genome shotgun (WGS) entry which is preliminary data.</text>
</comment>
<reference evidence="2 3" key="1">
    <citation type="submission" date="2016-09" db="EMBL/GenBank/DDBJ databases">
        <authorList>
            <person name="Capua I."/>
            <person name="De Benedictis P."/>
            <person name="Joannis T."/>
            <person name="Lombin L.H."/>
            <person name="Cattoli G."/>
        </authorList>
    </citation>
    <scope>NUCLEOTIDE SEQUENCE [LARGE SCALE GENOMIC DNA]</scope>
    <source>
        <strain evidence="2 3">IMI 309357</strain>
    </source>
</reference>
<proteinExistence type="predicted"/>
<gene>
    <name evidence="2" type="ORF">CORC01_14421</name>
</gene>
<dbReference type="Proteomes" id="UP000176998">
    <property type="component" value="Unassembled WGS sequence"/>
</dbReference>
<sequence>MESPTSIMCSKLHSVFSPLRITPSSEASPRQRLPQDHVSTFLLCDSDEESDSIKQEQGLVQEHPHQGPGSATGTASPDIAAEIRTACSAAARHHGPTKKSETMSSHRVAHVYGNASAEQSLHLRTASRNGVIIANSFDWNLNDPYARYAECGIPRPDSPTI</sequence>